<dbReference type="InterPro" id="IPR053894">
    <property type="entry name" value="OAF_N"/>
</dbReference>
<dbReference type="PANTHER" id="PTHR13423:SF2">
    <property type="entry name" value="OUT AT FIRST PROTEIN HOMOLOG"/>
    <property type="match status" value="1"/>
</dbReference>
<evidence type="ECO:0000313" key="6">
    <source>
        <dbReference type="EMBL" id="KAK3531189.1"/>
    </source>
</evidence>
<keyword evidence="7" id="KW-1185">Reference proteome</keyword>
<dbReference type="EMBL" id="JAUCMX010000011">
    <property type="protein sequence ID" value="KAK3531189.1"/>
    <property type="molecule type" value="Genomic_DNA"/>
</dbReference>
<organism evidence="6 7">
    <name type="scientific">Hemibagrus guttatus</name>
    <dbReference type="NCBI Taxonomy" id="175788"/>
    <lineage>
        <taxon>Eukaryota</taxon>
        <taxon>Metazoa</taxon>
        <taxon>Chordata</taxon>
        <taxon>Craniata</taxon>
        <taxon>Vertebrata</taxon>
        <taxon>Euteleostomi</taxon>
        <taxon>Actinopterygii</taxon>
        <taxon>Neopterygii</taxon>
        <taxon>Teleostei</taxon>
        <taxon>Ostariophysi</taxon>
        <taxon>Siluriformes</taxon>
        <taxon>Bagridae</taxon>
        <taxon>Hemibagrus</taxon>
    </lineage>
</organism>
<accession>A0AAE0QRT5</accession>
<keyword evidence="3" id="KW-0732">Signal</keyword>
<dbReference type="InterPro" id="IPR053897">
    <property type="entry name" value="Oaf_C"/>
</dbReference>
<dbReference type="Pfam" id="PF14941">
    <property type="entry name" value="OAF_N"/>
    <property type="match status" value="1"/>
</dbReference>
<dbReference type="Proteomes" id="UP001274896">
    <property type="component" value="Unassembled WGS sequence"/>
</dbReference>
<dbReference type="PANTHER" id="PTHR13423">
    <property type="entry name" value="OUT AT FIRST"/>
    <property type="match status" value="1"/>
</dbReference>
<reference evidence="6" key="1">
    <citation type="submission" date="2023-06" db="EMBL/GenBank/DDBJ databases">
        <title>Male Hemibagrus guttatus genome.</title>
        <authorList>
            <person name="Bian C."/>
        </authorList>
    </citation>
    <scope>NUCLEOTIDE SEQUENCE</scope>
    <source>
        <strain evidence="6">Male_cb2023</strain>
        <tissue evidence="6">Muscle</tissue>
    </source>
</reference>
<evidence type="ECO:0000259" key="5">
    <source>
        <dbReference type="Pfam" id="PF22873"/>
    </source>
</evidence>
<proteinExistence type="inferred from homology"/>
<name>A0AAE0QRT5_9TELE</name>
<feature type="domain" description="Out at first C-terminal" evidence="5">
    <location>
        <begin position="306"/>
        <end position="374"/>
    </location>
</feature>
<dbReference type="InterPro" id="IPR026315">
    <property type="entry name" value="Oaf"/>
</dbReference>
<evidence type="ECO:0000313" key="7">
    <source>
        <dbReference type="Proteomes" id="UP001274896"/>
    </source>
</evidence>
<dbReference type="AlphaFoldDB" id="A0AAE0QRT5"/>
<protein>
    <recommendedName>
        <fullName evidence="2">Out at first protein homolog</fullName>
    </recommendedName>
</protein>
<evidence type="ECO:0000256" key="3">
    <source>
        <dbReference type="SAM" id="SignalP"/>
    </source>
</evidence>
<comment type="similarity">
    <text evidence="1">Belongs to the OAF family.</text>
</comment>
<feature type="chain" id="PRO_5041920831" description="Out at first protein homolog" evidence="3">
    <location>
        <begin position="19"/>
        <end position="376"/>
    </location>
</feature>
<feature type="signal peptide" evidence="3">
    <location>
        <begin position="1"/>
        <end position="18"/>
    </location>
</feature>
<feature type="domain" description="Out at first protein BRICHOS-like" evidence="4">
    <location>
        <begin position="23"/>
        <end position="172"/>
    </location>
</feature>
<evidence type="ECO:0000256" key="1">
    <source>
        <dbReference type="ARBA" id="ARBA00005786"/>
    </source>
</evidence>
<dbReference type="Pfam" id="PF22873">
    <property type="entry name" value="OAF_C"/>
    <property type="match status" value="1"/>
</dbReference>
<evidence type="ECO:0000256" key="2">
    <source>
        <dbReference type="ARBA" id="ARBA00021639"/>
    </source>
</evidence>
<gene>
    <name evidence="6" type="ORF">QTP70_015137</name>
</gene>
<sequence length="376" mass="42520">MLARSVGVILFLWASVLSAGLCSELKVRVRLADGQITDELLEADSERDSITVEYRQADGTLITFVADFKQDVKIFRALILGELERGQSQYQALCFITRLSHNEIISSESMARLRQKNPHTVRTAEEKKPTETLSMNVAVNVTLAWQLSTLIYNTCSVARDAVYTREVDMHHWLDMGKTSINFFSNLSNSSSSVGSDHTGQPSLPTYINEPRPPMTLSPVHHCSFLGPLLMDTDHCRPGTPHKSCSFGDVLIQWSSHHILSLRQTHSNPYAYKDDEIMSLIYVTSHCMESSVFETLPQAVEVPGLQSCRSVKDLWQSCSCSYSMRLEWYPCLLKYCRNKDSSGHSAPYKCGIKSCSKGYDFTYYTPHKQLCLWEEET</sequence>
<evidence type="ECO:0000259" key="4">
    <source>
        <dbReference type="Pfam" id="PF14941"/>
    </source>
</evidence>
<comment type="caution">
    <text evidence="6">The sequence shown here is derived from an EMBL/GenBank/DDBJ whole genome shotgun (WGS) entry which is preliminary data.</text>
</comment>